<dbReference type="PANTHER" id="PTHR46169">
    <property type="entry name" value="DNA REPLICATION-RELATED ELEMENT FACTOR, ISOFORM A"/>
    <property type="match status" value="1"/>
</dbReference>
<dbReference type="AlphaFoldDB" id="A0AAV6FR68"/>
<comment type="caution">
    <text evidence="2">The sequence shown here is derived from an EMBL/GenBank/DDBJ whole genome shotgun (WGS) entry which is preliminary data.</text>
</comment>
<gene>
    <name evidence="2" type="ORF">AALO_G00262780</name>
</gene>
<evidence type="ECO:0000313" key="3">
    <source>
        <dbReference type="Proteomes" id="UP000823561"/>
    </source>
</evidence>
<dbReference type="PANTHER" id="PTHR46169:SF17">
    <property type="entry name" value="HAT C-TERMINAL DIMERISATION DOMAIN-CONTAINING PROTEIN"/>
    <property type="match status" value="1"/>
</dbReference>
<feature type="domain" description="Hermes trasposase DNA-binding" evidence="1">
    <location>
        <begin position="20"/>
        <end position="75"/>
    </location>
</feature>
<evidence type="ECO:0000259" key="1">
    <source>
        <dbReference type="Pfam" id="PF10683"/>
    </source>
</evidence>
<dbReference type="SUPFAM" id="SSF53098">
    <property type="entry name" value="Ribonuclease H-like"/>
    <property type="match status" value="1"/>
</dbReference>
<evidence type="ECO:0000313" key="2">
    <source>
        <dbReference type="EMBL" id="KAG5265223.1"/>
    </source>
</evidence>
<organism evidence="2 3">
    <name type="scientific">Alosa alosa</name>
    <name type="common">allis shad</name>
    <dbReference type="NCBI Taxonomy" id="278164"/>
    <lineage>
        <taxon>Eukaryota</taxon>
        <taxon>Metazoa</taxon>
        <taxon>Chordata</taxon>
        <taxon>Craniata</taxon>
        <taxon>Vertebrata</taxon>
        <taxon>Euteleostomi</taxon>
        <taxon>Actinopterygii</taxon>
        <taxon>Neopterygii</taxon>
        <taxon>Teleostei</taxon>
        <taxon>Clupei</taxon>
        <taxon>Clupeiformes</taxon>
        <taxon>Clupeoidei</taxon>
        <taxon>Clupeidae</taxon>
        <taxon>Alosa</taxon>
    </lineage>
</organism>
<dbReference type="GO" id="GO:0005634">
    <property type="term" value="C:nucleus"/>
    <property type="evidence" value="ECO:0007669"/>
    <property type="project" value="TreeGrafter"/>
</dbReference>
<dbReference type="EMBL" id="JADWDJ010000020">
    <property type="protein sequence ID" value="KAG5265223.1"/>
    <property type="molecule type" value="Genomic_DNA"/>
</dbReference>
<protein>
    <recommendedName>
        <fullName evidence="1">Hermes trasposase DNA-binding domain-containing protein</fullName>
    </recommendedName>
</protein>
<accession>A0AAV6FR68</accession>
<reference evidence="2" key="1">
    <citation type="submission" date="2020-10" db="EMBL/GenBank/DDBJ databases">
        <title>Chromosome-scale genome assembly of the Allis shad, Alosa alosa.</title>
        <authorList>
            <person name="Margot Z."/>
            <person name="Christophe K."/>
            <person name="Cabau C."/>
            <person name="Louis A."/>
            <person name="Berthelot C."/>
            <person name="Parey E."/>
            <person name="Roest Crollius H."/>
            <person name="Montfort J."/>
            <person name="Robinson-Rechavi M."/>
            <person name="Bucao C."/>
            <person name="Bouchez O."/>
            <person name="Gislard M."/>
            <person name="Lluch J."/>
            <person name="Milhes M."/>
            <person name="Lampietro C."/>
            <person name="Lopez Roques C."/>
            <person name="Donnadieu C."/>
            <person name="Braasch I."/>
            <person name="Desvignes T."/>
            <person name="Postlethwait J."/>
            <person name="Bobe J."/>
            <person name="Guiguen Y."/>
        </authorList>
    </citation>
    <scope>NUCLEOTIDE SEQUENCE</scope>
    <source>
        <strain evidence="2">M-15738</strain>
        <tissue evidence="2">Blood</tissue>
    </source>
</reference>
<dbReference type="Pfam" id="PF10683">
    <property type="entry name" value="DBD_Tnp_Hermes"/>
    <property type="match status" value="1"/>
</dbReference>
<dbReference type="Gene3D" id="1.10.10.1070">
    <property type="entry name" value="Zinc finger, BED domain-containing"/>
    <property type="match status" value="1"/>
</dbReference>
<dbReference type="InterPro" id="IPR012337">
    <property type="entry name" value="RNaseH-like_sf"/>
</dbReference>
<dbReference type="InterPro" id="IPR052717">
    <property type="entry name" value="Vacuolar_transposase_reg"/>
</dbReference>
<proteinExistence type="predicted"/>
<dbReference type="SUPFAM" id="SSF140996">
    <property type="entry name" value="Hermes dimerisation domain"/>
    <property type="match status" value="1"/>
</dbReference>
<name>A0AAV6FR68_9TELE</name>
<keyword evidence="3" id="KW-1185">Reference proteome</keyword>
<dbReference type="GO" id="GO:0006357">
    <property type="term" value="P:regulation of transcription by RNA polymerase II"/>
    <property type="evidence" value="ECO:0007669"/>
    <property type="project" value="TreeGrafter"/>
</dbReference>
<sequence length="295" mass="33341">MCYINKLDLTFVTIQSIPMKARQALTEKCEEFCCRDIRPFYVVSGQGFQAIAQELINVGATYGRVSAQSVLPHHSTVSKHCLEMADEKREVLTQTLKDVLKIGDTGMSTDMWTDDYRKLSYMAITCHYISRDYPKLQQPQCFPLRKRKRGRTSGTRLRLLVNKFGLDPCSLNQIVWVTDQGSNIVKALEPYRRLSCLDHLINTVLRHGLQTDALADNAPDIGETISAAKGLVRYLKQSGLVTQLSKTVLQMGETQFSTVYLTLKSVLDIYPELQEKLETRSEIARIENIGPSSTN</sequence>
<dbReference type="InterPro" id="IPR018473">
    <property type="entry name" value="Hermes_transposase_DNA-db"/>
</dbReference>
<dbReference type="Proteomes" id="UP000823561">
    <property type="component" value="Chromosome 20"/>
</dbReference>